<feature type="domain" description="MoaB/Mog" evidence="1">
    <location>
        <begin position="374"/>
        <end position="506"/>
    </location>
</feature>
<dbReference type="InterPro" id="IPR003814">
    <property type="entry name" value="FmdEsu_dom"/>
</dbReference>
<accession>A0A1G5E7P7</accession>
<dbReference type="SUPFAM" id="SSF53218">
    <property type="entry name" value="Molybdenum cofactor biosynthesis proteins"/>
    <property type="match status" value="1"/>
</dbReference>
<dbReference type="Gene3D" id="3.30.1330.130">
    <property type="match status" value="1"/>
</dbReference>
<dbReference type="Pfam" id="PF02663">
    <property type="entry name" value="FmdE"/>
    <property type="match status" value="1"/>
</dbReference>
<dbReference type="InterPro" id="IPR053194">
    <property type="entry name" value="tRNA_methyltr_O"/>
</dbReference>
<dbReference type="InterPro" id="IPR001453">
    <property type="entry name" value="MoaB/Mog_dom"/>
</dbReference>
<dbReference type="STRING" id="419481.SAMN05216233_105222"/>
<gene>
    <name evidence="2" type="ORF">SAMN05216233_105222</name>
</gene>
<keyword evidence="3" id="KW-1185">Reference proteome</keyword>
<evidence type="ECO:0000313" key="3">
    <source>
        <dbReference type="Proteomes" id="UP000198870"/>
    </source>
</evidence>
<reference evidence="2 3" key="1">
    <citation type="submission" date="2016-10" db="EMBL/GenBank/DDBJ databases">
        <authorList>
            <person name="de Groot N.N."/>
        </authorList>
    </citation>
    <scope>NUCLEOTIDE SEQUENCE [LARGE SCALE GENOMIC DNA]</scope>
    <source>
        <strain evidence="2 3">AA1</strain>
    </source>
</reference>
<evidence type="ECO:0000259" key="1">
    <source>
        <dbReference type="SMART" id="SM00852"/>
    </source>
</evidence>
<dbReference type="SUPFAM" id="SSF143555">
    <property type="entry name" value="FwdE-like"/>
    <property type="match status" value="1"/>
</dbReference>
<dbReference type="PANTHER" id="PTHR39418">
    <property type="entry name" value="DEHYDROGENASE-RELATED"/>
    <property type="match status" value="1"/>
</dbReference>
<protein>
    <submittedName>
        <fullName evidence="2">Formylmethanofuran dehydrogenase subunit E</fullName>
    </submittedName>
</protein>
<dbReference type="Proteomes" id="UP000198870">
    <property type="component" value="Unassembled WGS sequence"/>
</dbReference>
<dbReference type="RefSeq" id="WP_092210378.1">
    <property type="nucleotide sequence ID" value="NZ_FMUX01000005.1"/>
</dbReference>
<dbReference type="UniPathway" id="UPA00344"/>
<dbReference type="AlphaFoldDB" id="A0A1G5E7P7"/>
<dbReference type="Pfam" id="PF00994">
    <property type="entry name" value="MoCF_biosynth"/>
    <property type="match status" value="1"/>
</dbReference>
<dbReference type="SMART" id="SM00852">
    <property type="entry name" value="MoCF_biosynth"/>
    <property type="match status" value="1"/>
</dbReference>
<dbReference type="CDD" id="cd03522">
    <property type="entry name" value="MoeA_like"/>
    <property type="match status" value="1"/>
</dbReference>
<dbReference type="OrthoDB" id="9767940at2"/>
<sequence length="527" mass="56052">MTIRGYSFDGYVDEVKAFHGHVAPGMVAGGFMVELALSSLPEGGLFDAVSETRACIPDAVQLLTPCTVGNGWLKIVPTGRFALALYDKHTGEGVRVAPDYGVLDRWPQFKAWLLKLVPKTEQDTPALLNEIREGGVSLFTCEPVSLDPSFLGGKKKNVSHIHRCSLCGEGFRAVEAAEICPACSGEATLYVQNNEDEVRLTSTALEEAVGGHALHDMTLIVPRKQKGPAIVKGQRITDADVEVLKNMGKNRIYLEEQNHRESLVHENDVAIAFGDTLGGEGAAVAGPPKEGKVEFRAEHDGLFYVDTQRVNRLNAMADVILSTIHSCTPVSKGELLAGTRAVPLFLSRSEFTRCMALAHTPLFHVAPYIIREAGIIITGTEVYEGRIKDGFLPYAETILGTYGATVATSAFVPDEPSRLAAEVTRMAGEGVKLIITTGGLSVDPDDVTQKGLEKAGVCVSSSRSPVLPGAMTLLGTLGETTVVGVPAGALASKKTAFDLLLPRLLAGMEVTPDDVYAMGVGGLLVGA</sequence>
<dbReference type="Gene3D" id="3.40.980.10">
    <property type="entry name" value="MoaB/Mog-like domain"/>
    <property type="match status" value="1"/>
</dbReference>
<name>A0A1G5E7P7_9BACT</name>
<proteinExistence type="predicted"/>
<dbReference type="PANTHER" id="PTHR39418:SF1">
    <property type="entry name" value="DEHYDROGENASE"/>
    <property type="match status" value="1"/>
</dbReference>
<evidence type="ECO:0000313" key="2">
    <source>
        <dbReference type="EMBL" id="SCY23006.1"/>
    </source>
</evidence>
<dbReference type="EMBL" id="FMUX01000005">
    <property type="protein sequence ID" value="SCY23006.1"/>
    <property type="molecule type" value="Genomic_DNA"/>
</dbReference>
<dbReference type="InterPro" id="IPR036425">
    <property type="entry name" value="MoaB/Mog-like_dom_sf"/>
</dbReference>
<organism evidence="2 3">
    <name type="scientific">Desulfoluna spongiiphila</name>
    <dbReference type="NCBI Taxonomy" id="419481"/>
    <lineage>
        <taxon>Bacteria</taxon>
        <taxon>Pseudomonadati</taxon>
        <taxon>Thermodesulfobacteriota</taxon>
        <taxon>Desulfobacteria</taxon>
        <taxon>Desulfobacterales</taxon>
        <taxon>Desulfolunaceae</taxon>
        <taxon>Desulfoluna</taxon>
    </lineage>
</organism>